<feature type="binding site" evidence="6">
    <location>
        <position position="122"/>
    </location>
    <ligand>
        <name>NAD(+)</name>
        <dbReference type="ChEBI" id="CHEBI:57540"/>
    </ligand>
</feature>
<dbReference type="Pfam" id="PF00044">
    <property type="entry name" value="Gp_dh_N"/>
    <property type="match status" value="1"/>
</dbReference>
<evidence type="ECO:0000256" key="6">
    <source>
        <dbReference type="PIRSR" id="PIRSR000149-3"/>
    </source>
</evidence>
<feature type="binding site" evidence="6">
    <location>
        <position position="316"/>
    </location>
    <ligand>
        <name>NAD(+)</name>
        <dbReference type="ChEBI" id="CHEBI:57540"/>
    </ligand>
</feature>
<keyword evidence="13" id="KW-1185">Reference proteome</keyword>
<dbReference type="AlphaFoldDB" id="A0A418WIH8"/>
<dbReference type="RefSeq" id="WP_119777045.1">
    <property type="nucleotide sequence ID" value="NZ_QYUK01000011.1"/>
</dbReference>
<dbReference type="Gene3D" id="3.30.360.10">
    <property type="entry name" value="Dihydrodipicolinate Reductase, domain 2"/>
    <property type="match status" value="1"/>
</dbReference>
<sequence length="335" mass="35989">MATRVAINGFGRIGRNILRAIIDSGRSDIEIVAINDLGFVETTAHLLRYDSIHGRFPGEVLVDRNRLIVNGAPIAVTQYLKPEELPHGAMAIDIVFECTGYFASREKSAVHLAAGAKRVLVSAPVDDADITIVYGVNHQALRSEHRIVSNASCTTNCLAPVAKVLNDAIGIDKGFMTTVHSYTNDQPSLDQMHRDLYRARAAALSMIPTATGAARAVGLVLPELKGKLDGVAIRVPTPNVSVIDLKVVTKRATSVEEVNEVIKTAAAGSLRGILAYTTAPNVSVDFNQDPASSTVALDQTKVLGGTLVRIMSWYDNEWAFSNRMNDTGAAMAKLI</sequence>
<feature type="binding site" evidence="5">
    <location>
        <position position="183"/>
    </location>
    <ligand>
        <name>D-glyceraldehyde 3-phosphate</name>
        <dbReference type="ChEBI" id="CHEBI:59776"/>
    </ligand>
</feature>
<evidence type="ECO:0000256" key="9">
    <source>
        <dbReference type="RuleBase" id="RU361160"/>
    </source>
</evidence>
<feature type="binding site" evidence="6">
    <location>
        <begin position="12"/>
        <end position="13"/>
    </location>
    <ligand>
        <name>NAD(+)</name>
        <dbReference type="ChEBI" id="CHEBI:57540"/>
    </ligand>
</feature>
<feature type="site" description="Activates thiol group during catalysis" evidence="7">
    <location>
        <position position="180"/>
    </location>
</feature>
<dbReference type="GO" id="GO:0051287">
    <property type="term" value="F:NAD binding"/>
    <property type="evidence" value="ECO:0007669"/>
    <property type="project" value="InterPro"/>
</dbReference>
<comment type="caution">
    <text evidence="12">The sequence shown here is derived from an EMBL/GenBank/DDBJ whole genome shotgun (WGS) entry which is preliminary data.</text>
</comment>
<organism evidence="12 13">
    <name type="scientific">Oleomonas cavernae</name>
    <dbReference type="NCBI Taxonomy" id="2320859"/>
    <lineage>
        <taxon>Bacteria</taxon>
        <taxon>Pseudomonadati</taxon>
        <taxon>Pseudomonadota</taxon>
        <taxon>Alphaproteobacteria</taxon>
        <taxon>Acetobacterales</taxon>
        <taxon>Acetobacteraceae</taxon>
        <taxon>Oleomonas</taxon>
    </lineage>
</organism>
<dbReference type="SMART" id="SM00846">
    <property type="entry name" value="Gp_dh_N"/>
    <property type="match status" value="1"/>
</dbReference>
<dbReference type="PIRSF" id="PIRSF000149">
    <property type="entry name" value="GAP_DH"/>
    <property type="match status" value="1"/>
</dbReference>
<name>A0A418WIH8_9PROT</name>
<dbReference type="FunFam" id="3.30.360.10:FF:000002">
    <property type="entry name" value="Glyceraldehyde-3-phosphate dehydrogenase"/>
    <property type="match status" value="1"/>
</dbReference>
<dbReference type="InterPro" id="IPR020828">
    <property type="entry name" value="GlycerAld_3-P_DH_NAD(P)-bd"/>
</dbReference>
<dbReference type="PRINTS" id="PR00078">
    <property type="entry name" value="G3PDHDRGNASE"/>
</dbReference>
<keyword evidence="6" id="KW-0520">NAD</keyword>
<dbReference type="EMBL" id="QYUK01000011">
    <property type="protein sequence ID" value="RJF86407.1"/>
    <property type="molecule type" value="Genomic_DNA"/>
</dbReference>
<dbReference type="SUPFAM" id="SSF51735">
    <property type="entry name" value="NAD(P)-binding Rossmann-fold domains"/>
    <property type="match status" value="1"/>
</dbReference>
<evidence type="ECO:0000256" key="5">
    <source>
        <dbReference type="PIRSR" id="PIRSR000149-2"/>
    </source>
</evidence>
<dbReference type="OrthoDB" id="9803304at2"/>
<feature type="binding site" evidence="5">
    <location>
        <begin position="211"/>
        <end position="212"/>
    </location>
    <ligand>
        <name>D-glyceraldehyde 3-phosphate</name>
        <dbReference type="ChEBI" id="CHEBI:59776"/>
    </ligand>
</feature>
<dbReference type="Pfam" id="PF02800">
    <property type="entry name" value="Gp_dh_C"/>
    <property type="match status" value="1"/>
</dbReference>
<dbReference type="InterPro" id="IPR036291">
    <property type="entry name" value="NAD(P)-bd_dom_sf"/>
</dbReference>
<comment type="similarity">
    <text evidence="1 8">Belongs to the glyceraldehyde-3-phosphate dehydrogenase family.</text>
</comment>
<feature type="domain" description="Glyceraldehyde 3-phosphate dehydrogenase NAD(P) binding" evidence="10">
    <location>
        <begin position="3"/>
        <end position="153"/>
    </location>
</feature>
<dbReference type="InterPro" id="IPR006424">
    <property type="entry name" value="Glyceraldehyde-3-P_DH_1"/>
</dbReference>
<protein>
    <recommendedName>
        <fullName evidence="9">Glyceraldehyde-3-phosphate dehydrogenase</fullName>
        <ecNumber evidence="9">1.2.1.-</ecNumber>
    </recommendedName>
</protein>
<gene>
    <name evidence="12" type="primary">gap</name>
    <name evidence="11" type="ORF">D3874_04685</name>
    <name evidence="12" type="ORF">D3874_24990</name>
</gene>
<dbReference type="CDD" id="cd18126">
    <property type="entry name" value="GAPDH_I_C"/>
    <property type="match status" value="1"/>
</dbReference>
<evidence type="ECO:0000259" key="10">
    <source>
        <dbReference type="SMART" id="SM00846"/>
    </source>
</evidence>
<dbReference type="FunFam" id="3.40.50.720:FF:000001">
    <property type="entry name" value="Glyceraldehyde-3-phosphate dehydrogenase"/>
    <property type="match status" value="1"/>
</dbReference>
<dbReference type="PANTHER" id="PTHR43148">
    <property type="entry name" value="GLYCERALDEHYDE-3-PHOSPHATE DEHYDROGENASE 2"/>
    <property type="match status" value="1"/>
</dbReference>
<dbReference type="InterPro" id="IPR020829">
    <property type="entry name" value="GlycerAld_3-P_DH_cat"/>
</dbReference>
<feature type="active site" description="Nucleophile" evidence="4">
    <location>
        <position position="153"/>
    </location>
</feature>
<feature type="binding site" evidence="5">
    <location>
        <begin position="152"/>
        <end position="154"/>
    </location>
    <ligand>
        <name>D-glyceraldehyde 3-phosphate</name>
        <dbReference type="ChEBI" id="CHEBI:59776"/>
    </ligand>
</feature>
<dbReference type="GO" id="GO:0006006">
    <property type="term" value="P:glucose metabolic process"/>
    <property type="evidence" value="ECO:0007669"/>
    <property type="project" value="InterPro"/>
</dbReference>
<evidence type="ECO:0000256" key="3">
    <source>
        <dbReference type="ARBA" id="ARBA00023002"/>
    </source>
</evidence>
<evidence type="ECO:0000256" key="4">
    <source>
        <dbReference type="PIRSR" id="PIRSR000149-1"/>
    </source>
</evidence>
<dbReference type="EC" id="1.2.1.-" evidence="9"/>
<comment type="subunit">
    <text evidence="2">Homotetramer.</text>
</comment>
<dbReference type="InterPro" id="IPR020831">
    <property type="entry name" value="GlycerAld/Erythrose_P_DH"/>
</dbReference>
<evidence type="ECO:0000313" key="11">
    <source>
        <dbReference type="EMBL" id="RJF86407.1"/>
    </source>
</evidence>
<dbReference type="Gene3D" id="3.40.50.720">
    <property type="entry name" value="NAD(P)-binding Rossmann-like Domain"/>
    <property type="match status" value="1"/>
</dbReference>
<feature type="binding site" evidence="5">
    <location>
        <position position="234"/>
    </location>
    <ligand>
        <name>D-glyceraldehyde 3-phosphate</name>
        <dbReference type="ChEBI" id="CHEBI:59776"/>
    </ligand>
</feature>
<dbReference type="NCBIfam" id="TIGR01534">
    <property type="entry name" value="GAPDH-I"/>
    <property type="match status" value="1"/>
</dbReference>
<dbReference type="GO" id="GO:0016620">
    <property type="term" value="F:oxidoreductase activity, acting on the aldehyde or oxo group of donors, NAD or NADP as acceptor"/>
    <property type="evidence" value="ECO:0007669"/>
    <property type="project" value="InterPro"/>
</dbReference>
<accession>A0A418WIH8</accession>
<dbReference type="CDD" id="cd05214">
    <property type="entry name" value="GAPDH_I_N"/>
    <property type="match status" value="1"/>
</dbReference>
<keyword evidence="3 9" id="KW-0560">Oxidoreductase</keyword>
<evidence type="ECO:0000256" key="7">
    <source>
        <dbReference type="PIRSR" id="PIRSR000149-4"/>
    </source>
</evidence>
<dbReference type="Proteomes" id="UP000284605">
    <property type="component" value="Unassembled WGS sequence"/>
</dbReference>
<keyword evidence="6" id="KW-0547">Nucleotide-binding</keyword>
<dbReference type="PROSITE" id="PS00071">
    <property type="entry name" value="GAPDH"/>
    <property type="match status" value="1"/>
</dbReference>
<dbReference type="GO" id="GO:0050661">
    <property type="term" value="F:NADP binding"/>
    <property type="evidence" value="ECO:0007669"/>
    <property type="project" value="InterPro"/>
</dbReference>
<reference evidence="12 13" key="1">
    <citation type="submission" date="2018-09" db="EMBL/GenBank/DDBJ databases">
        <authorList>
            <person name="Zhu H."/>
        </authorList>
    </citation>
    <scope>NUCLEOTIDE SEQUENCE [LARGE SCALE GENOMIC DNA]</scope>
    <source>
        <strain evidence="12 13">K1W22B-8</strain>
    </source>
</reference>
<dbReference type="EMBL" id="QYUK01000011">
    <property type="protein sequence ID" value="RJF89818.1"/>
    <property type="molecule type" value="Genomic_DNA"/>
</dbReference>
<evidence type="ECO:0000256" key="8">
    <source>
        <dbReference type="RuleBase" id="RU000397"/>
    </source>
</evidence>
<dbReference type="SUPFAM" id="SSF55347">
    <property type="entry name" value="Glyceraldehyde-3-phosphate dehydrogenase-like, C-terminal domain"/>
    <property type="match status" value="1"/>
</dbReference>
<evidence type="ECO:0000256" key="2">
    <source>
        <dbReference type="ARBA" id="ARBA00011881"/>
    </source>
</evidence>
<evidence type="ECO:0000313" key="13">
    <source>
        <dbReference type="Proteomes" id="UP000284605"/>
    </source>
</evidence>
<evidence type="ECO:0000313" key="12">
    <source>
        <dbReference type="EMBL" id="RJF89818.1"/>
    </source>
</evidence>
<evidence type="ECO:0000256" key="1">
    <source>
        <dbReference type="ARBA" id="ARBA00007406"/>
    </source>
</evidence>
<dbReference type="InterPro" id="IPR020830">
    <property type="entry name" value="GlycerAld_3-P_DH_AS"/>
</dbReference>
<feature type="binding site" evidence="6">
    <location>
        <position position="36"/>
    </location>
    <ligand>
        <name>NAD(+)</name>
        <dbReference type="ChEBI" id="CHEBI:57540"/>
    </ligand>
</feature>
<proteinExistence type="inferred from homology"/>